<protein>
    <submittedName>
        <fullName evidence="1">Uncharacterized protein</fullName>
    </submittedName>
</protein>
<evidence type="ECO:0000313" key="1">
    <source>
        <dbReference type="EMBL" id="KAJ8408955.1"/>
    </source>
</evidence>
<evidence type="ECO:0000313" key="2">
    <source>
        <dbReference type="Proteomes" id="UP001221898"/>
    </source>
</evidence>
<keyword evidence="2" id="KW-1185">Reference proteome</keyword>
<dbReference type="InterPro" id="IPR043502">
    <property type="entry name" value="DNA/RNA_pol_sf"/>
</dbReference>
<dbReference type="Gene3D" id="3.10.10.10">
    <property type="entry name" value="HIV Type 1 Reverse Transcriptase, subunit A, domain 1"/>
    <property type="match status" value="1"/>
</dbReference>
<name>A0AAD7SUM9_9TELE</name>
<organism evidence="1 2">
    <name type="scientific">Aldrovandia affinis</name>
    <dbReference type="NCBI Taxonomy" id="143900"/>
    <lineage>
        <taxon>Eukaryota</taxon>
        <taxon>Metazoa</taxon>
        <taxon>Chordata</taxon>
        <taxon>Craniata</taxon>
        <taxon>Vertebrata</taxon>
        <taxon>Euteleostomi</taxon>
        <taxon>Actinopterygii</taxon>
        <taxon>Neopterygii</taxon>
        <taxon>Teleostei</taxon>
        <taxon>Notacanthiformes</taxon>
        <taxon>Halosauridae</taxon>
        <taxon>Aldrovandia</taxon>
    </lineage>
</organism>
<comment type="caution">
    <text evidence="1">The sequence shown here is derived from an EMBL/GenBank/DDBJ whole genome shotgun (WGS) entry which is preliminary data.</text>
</comment>
<reference evidence="1" key="1">
    <citation type="journal article" date="2023" name="Science">
        <title>Genome structures resolve the early diversification of teleost fishes.</title>
        <authorList>
            <person name="Parey E."/>
            <person name="Louis A."/>
            <person name="Montfort J."/>
            <person name="Bouchez O."/>
            <person name="Roques C."/>
            <person name="Iampietro C."/>
            <person name="Lluch J."/>
            <person name="Castinel A."/>
            <person name="Donnadieu C."/>
            <person name="Desvignes T."/>
            <person name="Floi Bucao C."/>
            <person name="Jouanno E."/>
            <person name="Wen M."/>
            <person name="Mejri S."/>
            <person name="Dirks R."/>
            <person name="Jansen H."/>
            <person name="Henkel C."/>
            <person name="Chen W.J."/>
            <person name="Zahm M."/>
            <person name="Cabau C."/>
            <person name="Klopp C."/>
            <person name="Thompson A.W."/>
            <person name="Robinson-Rechavi M."/>
            <person name="Braasch I."/>
            <person name="Lecointre G."/>
            <person name="Bobe J."/>
            <person name="Postlethwait J.H."/>
            <person name="Berthelot C."/>
            <person name="Roest Crollius H."/>
            <person name="Guiguen Y."/>
        </authorList>
    </citation>
    <scope>NUCLEOTIDE SEQUENCE</scope>
    <source>
        <strain evidence="1">NC1722</strain>
    </source>
</reference>
<dbReference type="AlphaFoldDB" id="A0AAD7SUM9"/>
<dbReference type="Proteomes" id="UP001221898">
    <property type="component" value="Unassembled WGS sequence"/>
</dbReference>
<dbReference type="SUPFAM" id="SSF56672">
    <property type="entry name" value="DNA/RNA polymerases"/>
    <property type="match status" value="1"/>
</dbReference>
<proteinExistence type="predicted"/>
<accession>A0AAD7SUM9</accession>
<gene>
    <name evidence="1" type="ORF">AAFF_G00239760</name>
</gene>
<sequence length="148" mass="16382">MLRDKAPSPGIPSEAVCDLVQYGSDLTPHQFQAVRELINQLPGRTQLIHHHIRTAPGTKVICSYRIAVCREAIQSKVRHMLDLGVIEPSHSAWSRPVVLVPKPDKESRSRSHTLHSHVDSRNRVSQFTAGAPLAGISLACDDYADYEA</sequence>
<dbReference type="EMBL" id="JAINUG010000032">
    <property type="protein sequence ID" value="KAJ8408955.1"/>
    <property type="molecule type" value="Genomic_DNA"/>
</dbReference>